<dbReference type="OrthoDB" id="46421at2759"/>
<protein>
    <submittedName>
        <fullName evidence="1">Uncharacterized protein</fullName>
    </submittedName>
</protein>
<dbReference type="EMBL" id="AGNL01047473">
    <property type="protein sequence ID" value="EJK46899.1"/>
    <property type="molecule type" value="Genomic_DNA"/>
</dbReference>
<comment type="caution">
    <text evidence="1">The sequence shown here is derived from an EMBL/GenBank/DDBJ whole genome shotgun (WGS) entry which is preliminary data.</text>
</comment>
<gene>
    <name evidence="1" type="ORF">THAOC_34413</name>
</gene>
<dbReference type="Proteomes" id="UP000266841">
    <property type="component" value="Unassembled WGS sequence"/>
</dbReference>
<sequence length="180" mass="19502">MVSESRARELNALFASVVPELDSPYAKYPLTASSGGRNQWVDPGKGKTSKGEPCFIAGSGGWTPATPTKQDYAYGPGPLGFGYYHFLTRESYAVLYGRMQSSPPVACCAFTSGQRRIVNDHEEVKKIMWYRSLGSVPDDAQAQKDAIAIAQGTAKLVYNYTQNEQLFLNAVGTAAFIGAN</sequence>
<proteinExistence type="predicted"/>
<evidence type="ECO:0000313" key="1">
    <source>
        <dbReference type="EMBL" id="EJK46899.1"/>
    </source>
</evidence>
<evidence type="ECO:0000313" key="2">
    <source>
        <dbReference type="Proteomes" id="UP000266841"/>
    </source>
</evidence>
<dbReference type="AlphaFoldDB" id="K0R4Y5"/>
<accession>K0R4Y5</accession>
<keyword evidence="2" id="KW-1185">Reference proteome</keyword>
<reference evidence="1 2" key="1">
    <citation type="journal article" date="2012" name="Genome Biol.">
        <title>Genome and low-iron response of an oceanic diatom adapted to chronic iron limitation.</title>
        <authorList>
            <person name="Lommer M."/>
            <person name="Specht M."/>
            <person name="Roy A.S."/>
            <person name="Kraemer L."/>
            <person name="Andreson R."/>
            <person name="Gutowska M.A."/>
            <person name="Wolf J."/>
            <person name="Bergner S.V."/>
            <person name="Schilhabel M.B."/>
            <person name="Klostermeier U.C."/>
            <person name="Beiko R.G."/>
            <person name="Rosenstiel P."/>
            <person name="Hippler M."/>
            <person name="Laroche J."/>
        </authorList>
    </citation>
    <scope>NUCLEOTIDE SEQUENCE [LARGE SCALE GENOMIC DNA]</scope>
    <source>
        <strain evidence="1 2">CCMP1005</strain>
    </source>
</reference>
<name>K0R4Y5_THAOC</name>
<organism evidence="1 2">
    <name type="scientific">Thalassiosira oceanica</name>
    <name type="common">Marine diatom</name>
    <dbReference type="NCBI Taxonomy" id="159749"/>
    <lineage>
        <taxon>Eukaryota</taxon>
        <taxon>Sar</taxon>
        <taxon>Stramenopiles</taxon>
        <taxon>Ochrophyta</taxon>
        <taxon>Bacillariophyta</taxon>
        <taxon>Coscinodiscophyceae</taxon>
        <taxon>Thalassiosirophycidae</taxon>
        <taxon>Thalassiosirales</taxon>
        <taxon>Thalassiosiraceae</taxon>
        <taxon>Thalassiosira</taxon>
    </lineage>
</organism>